<dbReference type="AlphaFoldDB" id="A0A6I4W936"/>
<feature type="transmembrane region" description="Helical" evidence="2">
    <location>
        <begin position="151"/>
        <end position="174"/>
    </location>
</feature>
<accession>A0A6I4W936</accession>
<keyword evidence="4" id="KW-1185">Reference proteome</keyword>
<feature type="compositionally biased region" description="Pro residues" evidence="1">
    <location>
        <begin position="16"/>
        <end position="48"/>
    </location>
</feature>
<dbReference type="RefSeq" id="WP_161101725.1">
    <property type="nucleotide sequence ID" value="NZ_JBHLYI010000012.1"/>
</dbReference>
<protein>
    <submittedName>
        <fullName evidence="3">Uncharacterized protein</fullName>
    </submittedName>
</protein>
<feature type="transmembrane region" description="Helical" evidence="2">
    <location>
        <begin position="58"/>
        <end position="79"/>
    </location>
</feature>
<organism evidence="3 4">
    <name type="scientific">Actinomadura rayongensis</name>
    <dbReference type="NCBI Taxonomy" id="1429076"/>
    <lineage>
        <taxon>Bacteria</taxon>
        <taxon>Bacillati</taxon>
        <taxon>Actinomycetota</taxon>
        <taxon>Actinomycetes</taxon>
        <taxon>Streptosporangiales</taxon>
        <taxon>Thermomonosporaceae</taxon>
        <taxon>Actinomadura</taxon>
    </lineage>
</organism>
<feature type="compositionally biased region" description="Pro residues" evidence="1">
    <location>
        <begin position="228"/>
        <end position="247"/>
    </location>
</feature>
<proteinExistence type="predicted"/>
<dbReference type="Proteomes" id="UP000431901">
    <property type="component" value="Unassembled WGS sequence"/>
</dbReference>
<comment type="caution">
    <text evidence="3">The sequence shown here is derived from an EMBL/GenBank/DDBJ whole genome shotgun (WGS) entry which is preliminary data.</text>
</comment>
<reference evidence="3 4" key="1">
    <citation type="submission" date="2019-12" db="EMBL/GenBank/DDBJ databases">
        <title>Nocardia macrotermitis sp. nov. and Nocardia aurantia sp. nov., isolated from the gut of the fungus growing-termite Macrotermes natalensis.</title>
        <authorList>
            <person name="Christine B."/>
            <person name="Rene B."/>
        </authorList>
    </citation>
    <scope>NUCLEOTIDE SEQUENCE [LARGE SCALE GENOMIC DNA]</scope>
    <source>
        <strain evidence="3 4">DSM 102126</strain>
    </source>
</reference>
<feature type="region of interest" description="Disordered" evidence="1">
    <location>
        <begin position="1"/>
        <end position="49"/>
    </location>
</feature>
<feature type="transmembrane region" description="Helical" evidence="2">
    <location>
        <begin position="125"/>
        <end position="144"/>
    </location>
</feature>
<feature type="region of interest" description="Disordered" evidence="1">
    <location>
        <begin position="206"/>
        <end position="260"/>
    </location>
</feature>
<evidence type="ECO:0000256" key="1">
    <source>
        <dbReference type="SAM" id="MobiDB-lite"/>
    </source>
</evidence>
<keyword evidence="2" id="KW-0472">Membrane</keyword>
<keyword evidence="2" id="KW-0812">Transmembrane</keyword>
<name>A0A6I4W936_9ACTN</name>
<evidence type="ECO:0000313" key="3">
    <source>
        <dbReference type="EMBL" id="MXQ63584.1"/>
    </source>
</evidence>
<dbReference type="OrthoDB" id="3479286at2"/>
<sequence>MTVGAGGNPEWTRPDQPLPARPSAAPPAYPEAPAYPEPPADAAPPAPPGKEAANWHRFHYPVGVFLAAFGIGTLATTALDVAGRRADLAAYVGSGLGLPALVVVKAVQFALVLVAAAALARRRDVWFLPALAAWAAGYGVFAALDVIRGKWLALGLHLVYLAGFVVVLLISYSLSVKARAAGSSGQQEPLPVLPGRTQELALAAMNKWRQQRPAPEPAPAPEDRTMPHPLPSNDPAPTRPQALPPRPSPDETLLDPPQQP</sequence>
<feature type="transmembrane region" description="Helical" evidence="2">
    <location>
        <begin position="91"/>
        <end position="119"/>
    </location>
</feature>
<evidence type="ECO:0000313" key="4">
    <source>
        <dbReference type="Proteomes" id="UP000431901"/>
    </source>
</evidence>
<gene>
    <name evidence="3" type="ORF">GQ466_06030</name>
</gene>
<keyword evidence="2" id="KW-1133">Transmembrane helix</keyword>
<evidence type="ECO:0000256" key="2">
    <source>
        <dbReference type="SAM" id="Phobius"/>
    </source>
</evidence>
<dbReference type="EMBL" id="WUTW01000001">
    <property type="protein sequence ID" value="MXQ63584.1"/>
    <property type="molecule type" value="Genomic_DNA"/>
</dbReference>